<keyword evidence="5 6" id="KW-0472">Membrane</keyword>
<evidence type="ECO:0000256" key="1">
    <source>
        <dbReference type="ARBA" id="ARBA00004651"/>
    </source>
</evidence>
<evidence type="ECO:0000256" key="6">
    <source>
        <dbReference type="SAM" id="Phobius"/>
    </source>
</evidence>
<comment type="caution">
    <text evidence="8">The sequence shown here is derived from an EMBL/GenBank/DDBJ whole genome shotgun (WGS) entry which is preliminary data.</text>
</comment>
<sequence>MNPGVPHHGAPPGGYGPPPGAPYGPHPYAMPRPAVSPQGVPLAESWRRLAARVIDGLVVGVPVTAVLLGAFAWMVYGIVGLSEADPSTVGGAEVLSVFGGMFLLIIAAIALPLGALWVYDWVCHARSGQTVGKRILDIKVVRIADGGLPTGGQACGRGAAYVAMSQLPVIGLLDALWLLWDEPFRQCLHDKAAGTVVVSTDYEGYPGY</sequence>
<reference evidence="8 9" key="1">
    <citation type="submission" date="2018-03" db="EMBL/GenBank/DDBJ databases">
        <title>Genomic Encyclopedia of Archaeal and Bacterial Type Strains, Phase II (KMG-II): from individual species to whole genera.</title>
        <authorList>
            <person name="Goeker M."/>
        </authorList>
    </citation>
    <scope>NUCLEOTIDE SEQUENCE [LARGE SCALE GENOMIC DNA]</scope>
    <source>
        <strain evidence="8 9">DSM 45601</strain>
    </source>
</reference>
<feature type="transmembrane region" description="Helical" evidence="6">
    <location>
        <begin position="96"/>
        <end position="119"/>
    </location>
</feature>
<dbReference type="Pfam" id="PF06271">
    <property type="entry name" value="RDD"/>
    <property type="match status" value="1"/>
</dbReference>
<evidence type="ECO:0000256" key="2">
    <source>
        <dbReference type="ARBA" id="ARBA00022475"/>
    </source>
</evidence>
<dbReference type="PANTHER" id="PTHR36115">
    <property type="entry name" value="PROLINE-RICH ANTIGEN HOMOLOG-RELATED"/>
    <property type="match status" value="1"/>
</dbReference>
<organism evidence="8 9">
    <name type="scientific">Allonocardiopsis opalescens</name>
    <dbReference type="NCBI Taxonomy" id="1144618"/>
    <lineage>
        <taxon>Bacteria</taxon>
        <taxon>Bacillati</taxon>
        <taxon>Actinomycetota</taxon>
        <taxon>Actinomycetes</taxon>
        <taxon>Streptosporangiales</taxon>
        <taxon>Allonocardiopsis</taxon>
    </lineage>
</organism>
<evidence type="ECO:0000256" key="5">
    <source>
        <dbReference type="ARBA" id="ARBA00023136"/>
    </source>
</evidence>
<name>A0A2T0QDD3_9ACTN</name>
<dbReference type="AlphaFoldDB" id="A0A2T0QDD3"/>
<evidence type="ECO:0000256" key="3">
    <source>
        <dbReference type="ARBA" id="ARBA00022692"/>
    </source>
</evidence>
<accession>A0A2T0QDD3</accession>
<dbReference type="InterPro" id="IPR051791">
    <property type="entry name" value="Pra-immunoreactive"/>
</dbReference>
<feature type="domain" description="RDD" evidence="7">
    <location>
        <begin position="43"/>
        <end position="194"/>
    </location>
</feature>
<evidence type="ECO:0000259" key="7">
    <source>
        <dbReference type="Pfam" id="PF06271"/>
    </source>
</evidence>
<evidence type="ECO:0000313" key="9">
    <source>
        <dbReference type="Proteomes" id="UP000237846"/>
    </source>
</evidence>
<protein>
    <submittedName>
        <fullName evidence="8">Putative RDD family membrane protein YckC</fullName>
    </submittedName>
</protein>
<dbReference type="Proteomes" id="UP000237846">
    <property type="component" value="Unassembled WGS sequence"/>
</dbReference>
<feature type="transmembrane region" description="Helical" evidence="6">
    <location>
        <begin position="57"/>
        <end position="76"/>
    </location>
</feature>
<comment type="subcellular location">
    <subcellularLocation>
        <location evidence="1">Cell membrane</location>
        <topology evidence="1">Multi-pass membrane protein</topology>
    </subcellularLocation>
</comment>
<evidence type="ECO:0000256" key="4">
    <source>
        <dbReference type="ARBA" id="ARBA00022989"/>
    </source>
</evidence>
<dbReference type="GO" id="GO:0005886">
    <property type="term" value="C:plasma membrane"/>
    <property type="evidence" value="ECO:0007669"/>
    <property type="project" value="UniProtKB-SubCell"/>
</dbReference>
<dbReference type="EMBL" id="PVZC01000001">
    <property type="protein sequence ID" value="PRY01880.1"/>
    <property type="molecule type" value="Genomic_DNA"/>
</dbReference>
<dbReference type="PANTHER" id="PTHR36115:SF4">
    <property type="entry name" value="MEMBRANE PROTEIN"/>
    <property type="match status" value="1"/>
</dbReference>
<proteinExistence type="predicted"/>
<gene>
    <name evidence="8" type="ORF">CLV72_101478</name>
</gene>
<dbReference type="InterPro" id="IPR010432">
    <property type="entry name" value="RDD"/>
</dbReference>
<keyword evidence="2" id="KW-1003">Cell membrane</keyword>
<dbReference type="RefSeq" id="WP_170140845.1">
    <property type="nucleotide sequence ID" value="NZ_PVZC01000001.1"/>
</dbReference>
<evidence type="ECO:0000313" key="8">
    <source>
        <dbReference type="EMBL" id="PRY01880.1"/>
    </source>
</evidence>
<keyword evidence="4 6" id="KW-1133">Transmembrane helix</keyword>
<keyword evidence="9" id="KW-1185">Reference proteome</keyword>
<keyword evidence="3 6" id="KW-0812">Transmembrane</keyword>